<feature type="compositionally biased region" description="Acidic residues" evidence="2">
    <location>
        <begin position="212"/>
        <end position="222"/>
    </location>
</feature>
<dbReference type="Pfam" id="PF00400">
    <property type="entry name" value="WD40"/>
    <property type="match status" value="2"/>
</dbReference>
<dbReference type="InterPro" id="IPR019417">
    <property type="entry name" value="DUF2415"/>
</dbReference>
<reference evidence="4" key="1">
    <citation type="submission" date="2016-06" db="EMBL/GenBank/DDBJ databases">
        <authorList>
            <person name="Cuomo C."/>
            <person name="Litvintseva A."/>
            <person name="Heitman J."/>
            <person name="Chen Y."/>
            <person name="Sun S."/>
            <person name="Springer D."/>
            <person name="Dromer F."/>
            <person name="Young S."/>
            <person name="Zeng Q."/>
            <person name="Chapman S."/>
            <person name="Gujja S."/>
            <person name="Saif S."/>
            <person name="Birren B."/>
        </authorList>
    </citation>
    <scope>NUCLEOTIDE SEQUENCE</scope>
    <source>
        <strain evidence="4">CBS 7841</strain>
    </source>
</reference>
<evidence type="ECO:0000313" key="5">
    <source>
        <dbReference type="Proteomes" id="UP000094043"/>
    </source>
</evidence>
<dbReference type="GeneID" id="91086117"/>
<feature type="region of interest" description="Disordered" evidence="2">
    <location>
        <begin position="476"/>
        <end position="519"/>
    </location>
</feature>
<keyword evidence="5" id="KW-1185">Reference proteome</keyword>
<feature type="compositionally biased region" description="Polar residues" evidence="2">
    <location>
        <begin position="334"/>
        <end position="351"/>
    </location>
</feature>
<feature type="compositionally biased region" description="Acidic residues" evidence="2">
    <location>
        <begin position="232"/>
        <end position="244"/>
    </location>
</feature>
<dbReference type="PANTHER" id="PTHR43991:SF9">
    <property type="entry name" value="DUF2415 DOMAIN-CONTAINING PROTEIN"/>
    <property type="match status" value="1"/>
</dbReference>
<feature type="region of interest" description="Disordered" evidence="2">
    <location>
        <begin position="212"/>
        <end position="244"/>
    </location>
</feature>
<dbReference type="AlphaFoldDB" id="A0AAJ8JQS2"/>
<evidence type="ECO:0000313" key="4">
    <source>
        <dbReference type="EMBL" id="WVN86733.1"/>
    </source>
</evidence>
<accession>A0AAJ8JQS2</accession>
<dbReference type="SMART" id="SM00320">
    <property type="entry name" value="WD40"/>
    <property type="match status" value="2"/>
</dbReference>
<dbReference type="InterPro" id="IPR001680">
    <property type="entry name" value="WD40_rpt"/>
</dbReference>
<keyword evidence="1" id="KW-0853">WD repeat</keyword>
<proteinExistence type="predicted"/>
<dbReference type="Proteomes" id="UP000094043">
    <property type="component" value="Chromosome 2"/>
</dbReference>
<dbReference type="Gene3D" id="2.130.10.10">
    <property type="entry name" value="YVTN repeat-like/Quinoprotein amine dehydrogenase"/>
    <property type="match status" value="2"/>
</dbReference>
<evidence type="ECO:0000259" key="3">
    <source>
        <dbReference type="Pfam" id="PF10313"/>
    </source>
</evidence>
<dbReference type="RefSeq" id="XP_066067433.1">
    <property type="nucleotide sequence ID" value="XM_066211336.1"/>
</dbReference>
<feature type="region of interest" description="Disordered" evidence="2">
    <location>
        <begin position="314"/>
        <end position="353"/>
    </location>
</feature>
<sequence length="653" mass="72234">MARDPPSILSSTELADLSLRPTEVKSAKITIIHPQLRDLILPLSRGRVFYPRGTTVEEIRWMPQERDDNQPRAASKSDEGDRRTAFKLDFAPNCLVANETIFACGGQHGELFVTDLPEPYFCASRSYHPSPKFNPFVVSTMLPNSRSINNSIIIPPSWPKEWSRRSRERRLGYLGRGNRTWEEIDCDGRHVGKAKNGYWVSRRIKGEMAFDESLNDDDDGYDDISAYPSGGEQDEGGDEDEIMSDSERTASIVATYPNTLPVRYVSSHIFLPTSLARKKKSAPKFSPREVVEEPRLIISNNDRTVALYRLSRKPYSGSQDNTQSTFDNMGHLGTRTQRPPRNASSPQNQAGWSRARGDDGLLSLIHSHPYVDNTPKEERVLHSICKARFPVAANHSSLSPDLQHLISVGDSTDVTLSRLSGDGREIKKVAIYKAGTDAGFSSAWSKDGRKFAVASQDGQVTVWDHRSSRPLAIFHTSSSTSTSSTPSFVHDVTESHQRSNSDAGSASSSSSQSQESWDTPMDGEAIILRDPVTGTPRAGSSMSGKEAARVVKFSPEGSTRDLMVFSEENSNIHIVDARTFSTHVVVPVPHIPTHESDPIAMHRPRKGVEGGTWGIAGIAFDPTGDFLYSGTERTVVEWDMRRIGHGQGIWGLI</sequence>
<evidence type="ECO:0000256" key="2">
    <source>
        <dbReference type="SAM" id="MobiDB-lite"/>
    </source>
</evidence>
<name>A0AAJ8JQS2_9TREE</name>
<dbReference type="InterPro" id="IPR011047">
    <property type="entry name" value="Quinoprotein_ADH-like_sf"/>
</dbReference>
<feature type="compositionally biased region" description="Low complexity" evidence="2">
    <location>
        <begin position="500"/>
        <end position="516"/>
    </location>
</feature>
<organism evidence="4 5">
    <name type="scientific">Cryptococcus depauperatus CBS 7841</name>
    <dbReference type="NCBI Taxonomy" id="1295531"/>
    <lineage>
        <taxon>Eukaryota</taxon>
        <taxon>Fungi</taxon>
        <taxon>Dikarya</taxon>
        <taxon>Basidiomycota</taxon>
        <taxon>Agaricomycotina</taxon>
        <taxon>Tremellomycetes</taxon>
        <taxon>Tremellales</taxon>
        <taxon>Cryptococcaceae</taxon>
        <taxon>Cryptococcus</taxon>
    </lineage>
</organism>
<feature type="compositionally biased region" description="Polar residues" evidence="2">
    <location>
        <begin position="316"/>
        <end position="327"/>
    </location>
</feature>
<feature type="compositionally biased region" description="Low complexity" evidence="2">
    <location>
        <begin position="476"/>
        <end position="487"/>
    </location>
</feature>
<protein>
    <recommendedName>
        <fullName evidence="3">DUF2415 domain-containing protein</fullName>
    </recommendedName>
</protein>
<dbReference type="KEGG" id="cdep:91086117"/>
<dbReference type="Pfam" id="PF10313">
    <property type="entry name" value="DUF2415"/>
    <property type="match status" value="1"/>
</dbReference>
<feature type="domain" description="DUF2415" evidence="3">
    <location>
        <begin position="546"/>
        <end position="587"/>
    </location>
</feature>
<dbReference type="InterPro" id="IPR015943">
    <property type="entry name" value="WD40/YVTN_repeat-like_dom_sf"/>
</dbReference>
<dbReference type="EMBL" id="CP143785">
    <property type="protein sequence ID" value="WVN86733.1"/>
    <property type="molecule type" value="Genomic_DNA"/>
</dbReference>
<reference evidence="4" key="3">
    <citation type="submission" date="2024-01" db="EMBL/GenBank/DDBJ databases">
        <authorList>
            <person name="Coelho M.A."/>
            <person name="David-Palma M."/>
            <person name="Shea T."/>
            <person name="Sun S."/>
            <person name="Cuomo C.A."/>
            <person name="Heitman J."/>
        </authorList>
    </citation>
    <scope>NUCLEOTIDE SEQUENCE</scope>
    <source>
        <strain evidence="4">CBS 7841</strain>
    </source>
</reference>
<gene>
    <name evidence="4" type="ORF">L203_101905</name>
</gene>
<feature type="repeat" description="WD" evidence="1">
    <location>
        <begin position="432"/>
        <end position="473"/>
    </location>
</feature>
<reference evidence="4" key="2">
    <citation type="journal article" date="2022" name="Elife">
        <title>Obligate sexual reproduction of a homothallic fungus closely related to the Cryptococcus pathogenic species complex.</title>
        <authorList>
            <person name="Passer A.R."/>
            <person name="Clancey S.A."/>
            <person name="Shea T."/>
            <person name="David-Palma M."/>
            <person name="Averette A.F."/>
            <person name="Boekhout T."/>
            <person name="Porcel B.M."/>
            <person name="Nowrousian M."/>
            <person name="Cuomo C.A."/>
            <person name="Sun S."/>
            <person name="Heitman J."/>
            <person name="Coelho M.A."/>
        </authorList>
    </citation>
    <scope>NUCLEOTIDE SEQUENCE</scope>
    <source>
        <strain evidence="4">CBS 7841</strain>
    </source>
</reference>
<dbReference type="PROSITE" id="PS50082">
    <property type="entry name" value="WD_REPEATS_2"/>
    <property type="match status" value="1"/>
</dbReference>
<evidence type="ECO:0000256" key="1">
    <source>
        <dbReference type="PROSITE-ProRule" id="PRU00221"/>
    </source>
</evidence>
<dbReference type="PANTHER" id="PTHR43991">
    <property type="entry name" value="WD REPEAT PROTEIN (AFU_ORTHOLOGUE AFUA_8G05640)-RELATED"/>
    <property type="match status" value="1"/>
</dbReference>
<dbReference type="SUPFAM" id="SSF50998">
    <property type="entry name" value="Quinoprotein alcohol dehydrogenase-like"/>
    <property type="match status" value="2"/>
</dbReference>